<dbReference type="InterPro" id="IPR027477">
    <property type="entry name" value="Succ_DH/fumarate_Rdtase_cat_sf"/>
</dbReference>
<evidence type="ECO:0000256" key="3">
    <source>
        <dbReference type="ARBA" id="ARBA00022827"/>
    </source>
</evidence>
<dbReference type="InterPro" id="IPR036188">
    <property type="entry name" value="FAD/NAD-bd_sf"/>
</dbReference>
<gene>
    <name evidence="7" type="ORF">U6N30_28810</name>
</gene>
<accession>A0ABZ1AYI1</accession>
<evidence type="ECO:0000313" key="7">
    <source>
        <dbReference type="EMBL" id="WRL63626.1"/>
    </source>
</evidence>
<dbReference type="PANTHER" id="PTHR43400">
    <property type="entry name" value="FUMARATE REDUCTASE"/>
    <property type="match status" value="1"/>
</dbReference>
<evidence type="ECO:0000256" key="1">
    <source>
        <dbReference type="ARBA" id="ARBA00001974"/>
    </source>
</evidence>
<keyword evidence="3" id="KW-0274">FAD</keyword>
<comment type="cofactor">
    <cofactor evidence="1">
        <name>FAD</name>
        <dbReference type="ChEBI" id="CHEBI:57692"/>
    </cofactor>
</comment>
<dbReference type="PANTHER" id="PTHR43400:SF7">
    <property type="entry name" value="FAD-DEPENDENT OXIDOREDUCTASE 2 FAD BINDING DOMAIN-CONTAINING PROTEIN"/>
    <property type="match status" value="1"/>
</dbReference>
<feature type="region of interest" description="Disordered" evidence="5">
    <location>
        <begin position="1"/>
        <end position="49"/>
    </location>
</feature>
<feature type="domain" description="FAD-dependent oxidoreductase 2 FAD-binding" evidence="6">
    <location>
        <begin position="45"/>
        <end position="111"/>
    </location>
</feature>
<evidence type="ECO:0000256" key="4">
    <source>
        <dbReference type="ARBA" id="ARBA00023002"/>
    </source>
</evidence>
<evidence type="ECO:0000259" key="6">
    <source>
        <dbReference type="Pfam" id="PF00890"/>
    </source>
</evidence>
<proteinExistence type="predicted"/>
<evidence type="ECO:0000256" key="2">
    <source>
        <dbReference type="ARBA" id="ARBA00022630"/>
    </source>
</evidence>
<keyword evidence="8" id="KW-1185">Reference proteome</keyword>
<evidence type="ECO:0000313" key="8">
    <source>
        <dbReference type="Proteomes" id="UP001324287"/>
    </source>
</evidence>
<dbReference type="SUPFAM" id="SSF51905">
    <property type="entry name" value="FAD/NAD(P)-binding domain"/>
    <property type="match status" value="1"/>
</dbReference>
<dbReference type="Gene3D" id="3.90.700.10">
    <property type="entry name" value="Succinate dehydrogenase/fumarate reductase flavoprotein, catalytic domain"/>
    <property type="match status" value="1"/>
</dbReference>
<evidence type="ECO:0000256" key="5">
    <source>
        <dbReference type="SAM" id="MobiDB-lite"/>
    </source>
</evidence>
<dbReference type="EMBL" id="CP141261">
    <property type="protein sequence ID" value="WRL63626.1"/>
    <property type="molecule type" value="Genomic_DNA"/>
</dbReference>
<dbReference type="Proteomes" id="UP001324287">
    <property type="component" value="Chromosome"/>
</dbReference>
<name>A0ABZ1AYI1_9ACTN</name>
<dbReference type="Gene3D" id="3.50.50.60">
    <property type="entry name" value="FAD/NAD(P)-binding domain"/>
    <property type="match status" value="1"/>
</dbReference>
<sequence>MPSPRDGRGRGGASGDGRRLQRVDRPGHPVRPGRQGRSPSRHPPPKSNWALALDEPPYFAFPVTCGITFTFGGLRADENGRVQDRDGASMPGLFVCGEMLGGLFSGNYPGGTGLTAGAVFGRRAGALA</sequence>
<protein>
    <submittedName>
        <fullName evidence="7">FAD-binding protein</fullName>
    </submittedName>
</protein>
<dbReference type="RefSeq" id="WP_324274961.1">
    <property type="nucleotide sequence ID" value="NZ_CP141261.1"/>
</dbReference>
<dbReference type="InterPro" id="IPR003953">
    <property type="entry name" value="FAD-dep_OxRdtase_2_FAD-bd"/>
</dbReference>
<keyword evidence="2" id="KW-0285">Flavoprotein</keyword>
<organism evidence="7 8">
    <name type="scientific">Blastococcus brunescens</name>
    <dbReference type="NCBI Taxonomy" id="1564165"/>
    <lineage>
        <taxon>Bacteria</taxon>
        <taxon>Bacillati</taxon>
        <taxon>Actinomycetota</taxon>
        <taxon>Actinomycetes</taxon>
        <taxon>Geodermatophilales</taxon>
        <taxon>Geodermatophilaceae</taxon>
        <taxon>Blastococcus</taxon>
    </lineage>
</organism>
<dbReference type="Pfam" id="PF00890">
    <property type="entry name" value="FAD_binding_2"/>
    <property type="match status" value="1"/>
</dbReference>
<dbReference type="InterPro" id="IPR050315">
    <property type="entry name" value="FAD-oxidoreductase_2"/>
</dbReference>
<reference evidence="7 8" key="1">
    <citation type="submission" date="2023-12" db="EMBL/GenBank/DDBJ databases">
        <title>Blastococcus brunescens sp. nov., an actonobacterium isolated from sandstone collected in sahara desert.</title>
        <authorList>
            <person name="Gtari M."/>
            <person name="Ghodhbane F."/>
        </authorList>
    </citation>
    <scope>NUCLEOTIDE SEQUENCE [LARGE SCALE GENOMIC DNA]</scope>
    <source>
        <strain evidence="7 8">BMG 8361</strain>
    </source>
</reference>
<keyword evidence="4" id="KW-0560">Oxidoreductase</keyword>
<feature type="compositionally biased region" description="Basic and acidic residues" evidence="5">
    <location>
        <begin position="16"/>
        <end position="27"/>
    </location>
</feature>